<dbReference type="Pfam" id="PF17182">
    <property type="entry name" value="OSK"/>
    <property type="match status" value="1"/>
</dbReference>
<evidence type="ECO:0000313" key="4">
    <source>
        <dbReference type="Proteomes" id="UP000092462"/>
    </source>
</evidence>
<dbReference type="VEuPathDB" id="VectorBase:PPAPM1_012103"/>
<dbReference type="Gene3D" id="3.40.50.1110">
    <property type="entry name" value="SGNH hydrolase"/>
    <property type="match status" value="1"/>
</dbReference>
<reference evidence="3" key="1">
    <citation type="submission" date="2022-08" db="UniProtKB">
        <authorList>
            <consortium name="EnsemblMetazoa"/>
        </authorList>
    </citation>
    <scope>IDENTIFICATION</scope>
    <source>
        <strain evidence="3">Israel</strain>
    </source>
</reference>
<feature type="compositionally biased region" description="Basic residues" evidence="1">
    <location>
        <begin position="83"/>
        <end position="94"/>
    </location>
</feature>
<dbReference type="EnsemblMetazoa" id="PPAI000556-RA">
    <property type="protein sequence ID" value="PPAI000556-PA"/>
    <property type="gene ID" value="PPAI000556"/>
</dbReference>
<evidence type="ECO:0000259" key="2">
    <source>
        <dbReference type="Pfam" id="PF17182"/>
    </source>
</evidence>
<keyword evidence="4" id="KW-1185">Reference proteome</keyword>
<evidence type="ECO:0000313" key="3">
    <source>
        <dbReference type="EnsemblMetazoa" id="PPAI000556-PA"/>
    </source>
</evidence>
<evidence type="ECO:0000256" key="1">
    <source>
        <dbReference type="SAM" id="MobiDB-lite"/>
    </source>
</evidence>
<organism evidence="3 4">
    <name type="scientific">Phlebotomus papatasi</name>
    <name type="common">Sandfly</name>
    <dbReference type="NCBI Taxonomy" id="29031"/>
    <lineage>
        <taxon>Eukaryota</taxon>
        <taxon>Metazoa</taxon>
        <taxon>Ecdysozoa</taxon>
        <taxon>Arthropoda</taxon>
        <taxon>Hexapoda</taxon>
        <taxon>Insecta</taxon>
        <taxon>Pterygota</taxon>
        <taxon>Neoptera</taxon>
        <taxon>Endopterygota</taxon>
        <taxon>Diptera</taxon>
        <taxon>Nematocera</taxon>
        <taxon>Psychodoidea</taxon>
        <taxon>Psychodidae</taxon>
        <taxon>Phlebotomus</taxon>
        <taxon>Phlebotomus</taxon>
    </lineage>
</organism>
<protein>
    <recommendedName>
        <fullName evidence="2">OSK domain-containing protein</fullName>
    </recommendedName>
</protein>
<dbReference type="InterPro" id="IPR036514">
    <property type="entry name" value="SGNH_hydro_sf"/>
</dbReference>
<feature type="domain" description="OSK" evidence="2">
    <location>
        <begin position="125"/>
        <end position="308"/>
    </location>
</feature>
<dbReference type="Proteomes" id="UP000092462">
    <property type="component" value="Unassembled WGS sequence"/>
</dbReference>
<dbReference type="SUPFAM" id="SSF52266">
    <property type="entry name" value="SGNH hydrolase"/>
    <property type="match status" value="1"/>
</dbReference>
<dbReference type="VEuPathDB" id="VectorBase:PPAI000556"/>
<feature type="region of interest" description="Disordered" evidence="1">
    <location>
        <begin position="80"/>
        <end position="107"/>
    </location>
</feature>
<name>A0A1B0CZN4_PHLPP</name>
<sequence>MHLHEKLVIIKSILALHPEGAVFETIKDIRFVRDFYGNMFWMTTSSKTSHIRELVTLQKTNDLRRKRNTAAIKPCNFKEDHRTKKKIDRNHPYKRQPQENRTKPNYRNITPPEFISVSLGGKQNPYNPHLYAHQMIGDDFFLSVAKLELGYLTVPGQRIQQSGLCVSGQTVRGAIDRLCEMPVGDVDKQVIINLGSVDLMQGRDVLDIQTDYNRLLVLLKEMGIQAIVTTLPPIANHSYLSSMQHNWMKLNVFLRRQPLCIDICELMMQNGRILYSCFQGEAKYVTGSSRPHVLWNKIGRQRILKAMKIYLGDTFC</sequence>
<dbReference type="InterPro" id="IPR033447">
    <property type="entry name" value="OSK"/>
</dbReference>
<proteinExistence type="predicted"/>
<accession>A0A1B0CZN4</accession>
<dbReference type="AlphaFoldDB" id="A0A1B0CZN4"/>
<dbReference type="EMBL" id="AJVK01009642">
    <property type="status" value="NOT_ANNOTATED_CDS"/>
    <property type="molecule type" value="Genomic_DNA"/>
</dbReference>